<name>A0ABV1NZ90_9ACTN</name>
<sequence length="131" mass="13863">MKKIATIGSLTLASALTGGLLAFQAPIANADDAFAKRDEDTADVVMSVDDDDDDDTGNRDDDTNGDNTGGTNTGASKSTNDGTNSNFTKASRDRDVSRSDKTKDFTRDGGDRTRDFSANQTNDASRNDTRG</sequence>
<feature type="signal peptide" evidence="2">
    <location>
        <begin position="1"/>
        <end position="30"/>
    </location>
</feature>
<feature type="compositionally biased region" description="Basic and acidic residues" evidence="1">
    <location>
        <begin position="90"/>
        <end position="115"/>
    </location>
</feature>
<comment type="caution">
    <text evidence="3">The sequence shown here is derived from an EMBL/GenBank/DDBJ whole genome shotgun (WGS) entry which is preliminary data.</text>
</comment>
<dbReference type="EMBL" id="JBEGDP010000010">
    <property type="protein sequence ID" value="MEQ7847797.1"/>
    <property type="molecule type" value="Genomic_DNA"/>
</dbReference>
<evidence type="ECO:0000256" key="1">
    <source>
        <dbReference type="SAM" id="MobiDB-lite"/>
    </source>
</evidence>
<proteinExistence type="predicted"/>
<dbReference type="RefSeq" id="WP_193660990.1">
    <property type="nucleotide sequence ID" value="NZ_BAAAMM010000001.1"/>
</dbReference>
<keyword evidence="4" id="KW-1185">Reference proteome</keyword>
<keyword evidence="2" id="KW-0732">Signal</keyword>
<evidence type="ECO:0000256" key="2">
    <source>
        <dbReference type="SAM" id="SignalP"/>
    </source>
</evidence>
<gene>
    <name evidence="3" type="ORF">V6R90_10950</name>
</gene>
<evidence type="ECO:0000313" key="3">
    <source>
        <dbReference type="EMBL" id="MEQ7847797.1"/>
    </source>
</evidence>
<feature type="chain" id="PRO_5045570912" evidence="2">
    <location>
        <begin position="31"/>
        <end position="131"/>
    </location>
</feature>
<feature type="compositionally biased region" description="Polar residues" evidence="1">
    <location>
        <begin position="75"/>
        <end position="89"/>
    </location>
</feature>
<evidence type="ECO:0000313" key="4">
    <source>
        <dbReference type="Proteomes" id="UP001482520"/>
    </source>
</evidence>
<protein>
    <submittedName>
        <fullName evidence="3">Uncharacterized protein</fullName>
    </submittedName>
</protein>
<dbReference type="Proteomes" id="UP001482520">
    <property type="component" value="Unassembled WGS sequence"/>
</dbReference>
<accession>A0ABV1NZ90</accession>
<reference evidence="3 4" key="1">
    <citation type="submission" date="2024-02" db="EMBL/GenBank/DDBJ databases">
        <title>Full genome sequence of Nocardioides kribbensis.</title>
        <authorList>
            <person name="Poletto B.L."/>
            <person name="Silva G."/>
            <person name="Galante D."/>
            <person name="Campos K.R."/>
            <person name="Santos M.B.N."/>
            <person name="Sacchi C.T."/>
        </authorList>
    </citation>
    <scope>NUCLEOTIDE SEQUENCE [LARGE SCALE GENOMIC DNA]</scope>
    <source>
        <strain evidence="3 4">O4R</strain>
    </source>
</reference>
<organism evidence="3 4">
    <name type="scientific">Nocardioides kribbensis</name>
    <dbReference type="NCBI Taxonomy" id="305517"/>
    <lineage>
        <taxon>Bacteria</taxon>
        <taxon>Bacillati</taxon>
        <taxon>Actinomycetota</taxon>
        <taxon>Actinomycetes</taxon>
        <taxon>Propionibacteriales</taxon>
        <taxon>Nocardioidaceae</taxon>
        <taxon>Nocardioides</taxon>
    </lineage>
</organism>
<feature type="region of interest" description="Disordered" evidence="1">
    <location>
        <begin position="37"/>
        <end position="131"/>
    </location>
</feature>